<reference evidence="1" key="1">
    <citation type="submission" date="2015-06" db="UniProtKB">
        <authorList>
            <consortium name="EnsemblPlants"/>
        </authorList>
    </citation>
    <scope>IDENTIFICATION</scope>
</reference>
<proteinExistence type="predicted"/>
<protein>
    <submittedName>
        <fullName evidence="1">Uncharacterized protein</fullName>
    </submittedName>
</protein>
<name>R7WAR6_AEGTA</name>
<organism evidence="1">
    <name type="scientific">Aegilops tauschii</name>
    <name type="common">Tausch's goatgrass</name>
    <name type="synonym">Aegilops squarrosa</name>
    <dbReference type="NCBI Taxonomy" id="37682"/>
    <lineage>
        <taxon>Eukaryota</taxon>
        <taxon>Viridiplantae</taxon>
        <taxon>Streptophyta</taxon>
        <taxon>Embryophyta</taxon>
        <taxon>Tracheophyta</taxon>
        <taxon>Spermatophyta</taxon>
        <taxon>Magnoliopsida</taxon>
        <taxon>Liliopsida</taxon>
        <taxon>Poales</taxon>
        <taxon>Poaceae</taxon>
        <taxon>BOP clade</taxon>
        <taxon>Pooideae</taxon>
        <taxon>Triticodae</taxon>
        <taxon>Triticeae</taxon>
        <taxon>Triticinae</taxon>
        <taxon>Aegilops</taxon>
    </lineage>
</organism>
<dbReference type="AlphaFoldDB" id="R7WAR6"/>
<dbReference type="EnsemblPlants" id="EMT16290">
    <property type="protein sequence ID" value="EMT16290"/>
    <property type="gene ID" value="F775_26884"/>
</dbReference>
<accession>R7WAR6</accession>
<evidence type="ECO:0000313" key="1">
    <source>
        <dbReference type="EnsemblPlants" id="EMT16290"/>
    </source>
</evidence>
<sequence>MGSNKRSVAWCVGLLVVGLLLATAAGRDSEPARLINDKHRQDAAAVEVQLGAMTVAGVVPDCFKVCHNSKDHDACMRKCQGRLLNQKRRQEATAVHVQLGEARVAAAVLAQAAAEEARRVTREMTCSEFCVRNAWRFPGKYSGCMVWCEENPHVTKQINNNVDKHRADGVSSFAK</sequence>